<dbReference type="Gene3D" id="1.10.1740.10">
    <property type="match status" value="1"/>
</dbReference>
<dbReference type="InterPro" id="IPR013249">
    <property type="entry name" value="RNA_pol_sigma70_r4_t2"/>
</dbReference>
<dbReference type="InterPro" id="IPR007627">
    <property type="entry name" value="RNA_pol_sigma70_r2"/>
</dbReference>
<dbReference type="InterPro" id="IPR013325">
    <property type="entry name" value="RNA_pol_sigma_r2"/>
</dbReference>
<evidence type="ECO:0000313" key="10">
    <source>
        <dbReference type="Proteomes" id="UP001079535"/>
    </source>
</evidence>
<name>A0A9Q4EZC6_MEDGN</name>
<evidence type="ECO:0000313" key="8">
    <source>
        <dbReference type="EMBL" id="MCZ0666312.1"/>
    </source>
</evidence>
<dbReference type="RefSeq" id="WP_268802761.1">
    <property type="nucleotide sequence ID" value="NZ_JAAIRR010000054.1"/>
</dbReference>
<accession>A0A9Q4EZC6</accession>
<dbReference type="Proteomes" id="UP001076974">
    <property type="component" value="Unassembled WGS sequence"/>
</dbReference>
<evidence type="ECO:0000256" key="1">
    <source>
        <dbReference type="ARBA" id="ARBA00010641"/>
    </source>
</evidence>
<comment type="similarity">
    <text evidence="1">Belongs to the sigma-70 factor family. ECF subfamily.</text>
</comment>
<keyword evidence="5" id="KW-0804">Transcription</keyword>
<dbReference type="EMBL" id="JAPRAY010000002">
    <property type="protein sequence ID" value="MCZ0666312.1"/>
    <property type="molecule type" value="Genomic_DNA"/>
</dbReference>
<evidence type="ECO:0000256" key="2">
    <source>
        <dbReference type="ARBA" id="ARBA00023015"/>
    </source>
</evidence>
<dbReference type="Proteomes" id="UP001079535">
    <property type="component" value="Unassembled WGS sequence"/>
</dbReference>
<dbReference type="Pfam" id="PF08281">
    <property type="entry name" value="Sigma70_r4_2"/>
    <property type="match status" value="1"/>
</dbReference>
<gene>
    <name evidence="9" type="ORF">OZZ16_12265</name>
    <name evidence="8" type="ORF">OZZ17_01980</name>
</gene>
<dbReference type="PANTHER" id="PTHR43133:SF8">
    <property type="entry name" value="RNA POLYMERASE SIGMA FACTOR HI_1459-RELATED"/>
    <property type="match status" value="1"/>
</dbReference>
<dbReference type="SUPFAM" id="SSF88946">
    <property type="entry name" value="Sigma2 domain of RNA polymerase sigma factors"/>
    <property type="match status" value="1"/>
</dbReference>
<evidence type="ECO:0000259" key="7">
    <source>
        <dbReference type="Pfam" id="PF08281"/>
    </source>
</evidence>
<dbReference type="InterPro" id="IPR013324">
    <property type="entry name" value="RNA_pol_sigma_r3/r4-like"/>
</dbReference>
<dbReference type="Gene3D" id="1.10.10.10">
    <property type="entry name" value="Winged helix-like DNA-binding domain superfamily/Winged helix DNA-binding domain"/>
    <property type="match status" value="1"/>
</dbReference>
<dbReference type="EMBL" id="JAPRBD010000018">
    <property type="protein sequence ID" value="MCZ0690670.1"/>
    <property type="molecule type" value="Genomic_DNA"/>
</dbReference>
<dbReference type="GO" id="GO:0016987">
    <property type="term" value="F:sigma factor activity"/>
    <property type="evidence" value="ECO:0007669"/>
    <property type="project" value="UniProtKB-KW"/>
</dbReference>
<dbReference type="SUPFAM" id="SSF88659">
    <property type="entry name" value="Sigma3 and sigma4 domains of RNA polymerase sigma factors"/>
    <property type="match status" value="1"/>
</dbReference>
<dbReference type="NCBIfam" id="TIGR02937">
    <property type="entry name" value="sigma70-ECF"/>
    <property type="match status" value="1"/>
</dbReference>
<keyword evidence="2" id="KW-0805">Transcription regulation</keyword>
<dbReference type="InterPro" id="IPR014284">
    <property type="entry name" value="RNA_pol_sigma-70_dom"/>
</dbReference>
<evidence type="ECO:0000256" key="5">
    <source>
        <dbReference type="ARBA" id="ARBA00023163"/>
    </source>
</evidence>
<evidence type="ECO:0000256" key="3">
    <source>
        <dbReference type="ARBA" id="ARBA00023082"/>
    </source>
</evidence>
<sequence>MSERQKKGSQGMIEELYQKYYEELINWCHSMTGNLYTAEELVHEAFLRAMLHEDTLSTLKEQQSRSWLYRTVKNLYVDRLRHGKKEIISDEFSQLQIDSEELVRLEWEKLLETLPDLEGVIFSLRYLEGYNSKQIGDILLLSPGTVRSKLSSARQHLKRILGGNKYV</sequence>
<evidence type="ECO:0000259" key="6">
    <source>
        <dbReference type="Pfam" id="PF04542"/>
    </source>
</evidence>
<dbReference type="Pfam" id="PF04542">
    <property type="entry name" value="Sigma70_r2"/>
    <property type="match status" value="1"/>
</dbReference>
<organism evidence="8 10">
    <name type="scientific">Mediterraneibacter gnavus</name>
    <name type="common">Ruminococcus gnavus</name>
    <dbReference type="NCBI Taxonomy" id="33038"/>
    <lineage>
        <taxon>Bacteria</taxon>
        <taxon>Bacillati</taxon>
        <taxon>Bacillota</taxon>
        <taxon>Clostridia</taxon>
        <taxon>Lachnospirales</taxon>
        <taxon>Lachnospiraceae</taxon>
        <taxon>Mediterraneibacter</taxon>
    </lineage>
</organism>
<reference evidence="8" key="1">
    <citation type="submission" date="2022-11" db="EMBL/GenBank/DDBJ databases">
        <title>Temperate bacteriophages infecting mucin-degrading bacterium Ruminococcus gnavus from the human gut.</title>
        <authorList>
            <person name="Buttimer C."/>
        </authorList>
    </citation>
    <scope>NUCLEOTIDE SEQUENCE</scope>
    <source>
        <strain evidence="8">CCUG 49994</strain>
        <strain evidence="9">CCUG 52279</strain>
    </source>
</reference>
<keyword evidence="3" id="KW-0731">Sigma factor</keyword>
<protein>
    <submittedName>
        <fullName evidence="8">RNA polymerase sigma factor</fullName>
    </submittedName>
</protein>
<feature type="domain" description="RNA polymerase sigma-70 region 2" evidence="6">
    <location>
        <begin position="16"/>
        <end position="84"/>
    </location>
</feature>
<feature type="domain" description="RNA polymerase sigma factor 70 region 4 type 2" evidence="7">
    <location>
        <begin position="105"/>
        <end position="157"/>
    </location>
</feature>
<evidence type="ECO:0000256" key="4">
    <source>
        <dbReference type="ARBA" id="ARBA00023125"/>
    </source>
</evidence>
<dbReference type="GO" id="GO:0003677">
    <property type="term" value="F:DNA binding"/>
    <property type="evidence" value="ECO:0007669"/>
    <property type="project" value="UniProtKB-KW"/>
</dbReference>
<evidence type="ECO:0000313" key="9">
    <source>
        <dbReference type="EMBL" id="MCZ0690670.1"/>
    </source>
</evidence>
<dbReference type="CDD" id="cd06171">
    <property type="entry name" value="Sigma70_r4"/>
    <property type="match status" value="1"/>
</dbReference>
<keyword evidence="4" id="KW-0238">DNA-binding</keyword>
<dbReference type="InterPro" id="IPR039425">
    <property type="entry name" value="RNA_pol_sigma-70-like"/>
</dbReference>
<dbReference type="InterPro" id="IPR036388">
    <property type="entry name" value="WH-like_DNA-bd_sf"/>
</dbReference>
<dbReference type="PANTHER" id="PTHR43133">
    <property type="entry name" value="RNA POLYMERASE ECF-TYPE SIGMA FACTO"/>
    <property type="match status" value="1"/>
</dbReference>
<dbReference type="GO" id="GO:0006352">
    <property type="term" value="P:DNA-templated transcription initiation"/>
    <property type="evidence" value="ECO:0007669"/>
    <property type="project" value="InterPro"/>
</dbReference>
<dbReference type="AlphaFoldDB" id="A0A9Q4EZC6"/>
<proteinExistence type="inferred from homology"/>
<comment type="caution">
    <text evidence="8">The sequence shown here is derived from an EMBL/GenBank/DDBJ whole genome shotgun (WGS) entry which is preliminary data.</text>
</comment>